<gene>
    <name evidence="2" type="ORF">DARMORV10_A07P34970.1</name>
</gene>
<sequence length="103" mass="11553">MKTSIQNRSEAEEPPSEATRRQTRDYIVDLQRGKSRPDETLPKSRLQPPTVPTSSSQSHQKDESATRFGLGSSAGDVHAPETTTYRRRGNGKKLEQKEKEDKG</sequence>
<reference evidence="2" key="1">
    <citation type="submission" date="2021-01" db="EMBL/GenBank/DDBJ databases">
        <authorList>
            <consortium name="Genoscope - CEA"/>
            <person name="William W."/>
        </authorList>
    </citation>
    <scope>NUCLEOTIDE SEQUENCE</scope>
</reference>
<accession>A0A816Z937</accession>
<dbReference type="Proteomes" id="UP001295469">
    <property type="component" value="Chromosome A07"/>
</dbReference>
<evidence type="ECO:0000256" key="1">
    <source>
        <dbReference type="SAM" id="MobiDB-lite"/>
    </source>
</evidence>
<dbReference type="AlphaFoldDB" id="A0A816Z937"/>
<name>A0A816Z937_BRANA</name>
<protein>
    <submittedName>
        <fullName evidence="2">(rape) hypothetical protein</fullName>
    </submittedName>
</protein>
<organism evidence="2">
    <name type="scientific">Brassica napus</name>
    <name type="common">Rape</name>
    <dbReference type="NCBI Taxonomy" id="3708"/>
    <lineage>
        <taxon>Eukaryota</taxon>
        <taxon>Viridiplantae</taxon>
        <taxon>Streptophyta</taxon>
        <taxon>Embryophyta</taxon>
        <taxon>Tracheophyta</taxon>
        <taxon>Spermatophyta</taxon>
        <taxon>Magnoliopsida</taxon>
        <taxon>eudicotyledons</taxon>
        <taxon>Gunneridae</taxon>
        <taxon>Pentapetalae</taxon>
        <taxon>rosids</taxon>
        <taxon>malvids</taxon>
        <taxon>Brassicales</taxon>
        <taxon>Brassicaceae</taxon>
        <taxon>Brassiceae</taxon>
        <taxon>Brassica</taxon>
    </lineage>
</organism>
<feature type="compositionally biased region" description="Basic and acidic residues" evidence="1">
    <location>
        <begin position="92"/>
        <end position="103"/>
    </location>
</feature>
<proteinExistence type="predicted"/>
<dbReference type="EMBL" id="HG994361">
    <property type="protein sequence ID" value="CAF2191081.1"/>
    <property type="molecule type" value="Genomic_DNA"/>
</dbReference>
<feature type="compositionally biased region" description="Basic and acidic residues" evidence="1">
    <location>
        <begin position="18"/>
        <end position="42"/>
    </location>
</feature>
<evidence type="ECO:0000313" key="2">
    <source>
        <dbReference type="EMBL" id="CAF2191081.1"/>
    </source>
</evidence>
<feature type="region of interest" description="Disordered" evidence="1">
    <location>
        <begin position="1"/>
        <end position="103"/>
    </location>
</feature>